<accession>K0Q216</accession>
<dbReference type="GO" id="GO:0043546">
    <property type="term" value="F:molybdopterin cofactor binding"/>
    <property type="evidence" value="ECO:0007669"/>
    <property type="project" value="InterPro"/>
</dbReference>
<dbReference type="GO" id="GO:0016491">
    <property type="term" value="F:oxidoreductase activity"/>
    <property type="evidence" value="ECO:0007669"/>
    <property type="project" value="UniProtKB-KW"/>
</dbReference>
<comment type="caution">
    <text evidence="5">The sequence shown here is derived from an EMBL/GenBank/DDBJ whole genome shotgun (WGS) entry which is preliminary data.</text>
</comment>
<dbReference type="AlphaFoldDB" id="K0Q216"/>
<dbReference type="EMBL" id="CANI01000039">
    <property type="protein sequence ID" value="CCM78410.1"/>
    <property type="molecule type" value="Genomic_DNA"/>
</dbReference>
<dbReference type="eggNOG" id="COG0243">
    <property type="taxonomic scope" value="Bacteria"/>
</dbReference>
<dbReference type="HOGENOM" id="CLU_2510394_0_0_5"/>
<evidence type="ECO:0000256" key="2">
    <source>
        <dbReference type="ARBA" id="ARBA00022505"/>
    </source>
</evidence>
<dbReference type="Proteomes" id="UP000009319">
    <property type="component" value="Unassembled WGS sequence"/>
</dbReference>
<dbReference type="GO" id="GO:0009061">
    <property type="term" value="P:anaerobic respiration"/>
    <property type="evidence" value="ECO:0007669"/>
    <property type="project" value="TreeGrafter"/>
</dbReference>
<comment type="cofactor">
    <cofactor evidence="1">
        <name>Mo-bis(molybdopterin guanine dinucleotide)</name>
        <dbReference type="ChEBI" id="CHEBI:60539"/>
    </cofactor>
</comment>
<dbReference type="Gene3D" id="2.40.40.20">
    <property type="match status" value="1"/>
</dbReference>
<evidence type="ECO:0000256" key="1">
    <source>
        <dbReference type="ARBA" id="ARBA00001942"/>
    </source>
</evidence>
<keyword evidence="6" id="KW-1185">Reference proteome</keyword>
<dbReference type="InterPro" id="IPR006657">
    <property type="entry name" value="MoPterin_dinucl-bd_dom"/>
</dbReference>
<keyword evidence="2" id="KW-0500">Molybdenum</keyword>
<evidence type="ECO:0000259" key="4">
    <source>
        <dbReference type="Pfam" id="PF01568"/>
    </source>
</evidence>
<dbReference type="GO" id="GO:0030151">
    <property type="term" value="F:molybdenum ion binding"/>
    <property type="evidence" value="ECO:0007669"/>
    <property type="project" value="TreeGrafter"/>
</dbReference>
<dbReference type="STRING" id="1211777.BN77_p11086"/>
<dbReference type="InterPro" id="IPR009010">
    <property type="entry name" value="Asp_de-COase-like_dom_sf"/>
</dbReference>
<organism evidence="5 6">
    <name type="scientific">Rhizobium mesoamericanum STM3625</name>
    <dbReference type="NCBI Taxonomy" id="1211777"/>
    <lineage>
        <taxon>Bacteria</taxon>
        <taxon>Pseudomonadati</taxon>
        <taxon>Pseudomonadota</taxon>
        <taxon>Alphaproteobacteria</taxon>
        <taxon>Hyphomicrobiales</taxon>
        <taxon>Rhizobiaceae</taxon>
        <taxon>Rhizobium/Agrobacterium group</taxon>
        <taxon>Rhizobium</taxon>
    </lineage>
</organism>
<evidence type="ECO:0000313" key="5">
    <source>
        <dbReference type="EMBL" id="CCM78410.1"/>
    </source>
</evidence>
<dbReference type="GO" id="GO:0009055">
    <property type="term" value="F:electron transfer activity"/>
    <property type="evidence" value="ECO:0007669"/>
    <property type="project" value="TreeGrafter"/>
</dbReference>
<keyword evidence="3" id="KW-0560">Oxidoreductase</keyword>
<gene>
    <name evidence="5" type="ORF">BN77_p11086</name>
</gene>
<protein>
    <recommendedName>
        <fullName evidence="4">Molybdopterin dinucleotide-binding domain-containing protein</fullName>
    </recommendedName>
</protein>
<proteinExistence type="predicted"/>
<name>K0Q216_9HYPH</name>
<dbReference type="SUPFAM" id="SSF50692">
    <property type="entry name" value="ADC-like"/>
    <property type="match status" value="1"/>
</dbReference>
<dbReference type="Pfam" id="PF01568">
    <property type="entry name" value="Molydop_binding"/>
    <property type="match status" value="1"/>
</dbReference>
<dbReference type="InterPro" id="IPR050612">
    <property type="entry name" value="Prok_Mopterin_Oxidored"/>
</dbReference>
<sequence>MNAANAAERGVSDGDIVRLFNALGRCLAAAAINGDVRPGVMQLATGAWFEPDDADAEIAMCIHGNPSILVRDAGTSQLAQASMDS</sequence>
<evidence type="ECO:0000256" key="3">
    <source>
        <dbReference type="ARBA" id="ARBA00023002"/>
    </source>
</evidence>
<evidence type="ECO:0000313" key="6">
    <source>
        <dbReference type="Proteomes" id="UP000009319"/>
    </source>
</evidence>
<dbReference type="PANTHER" id="PTHR43742">
    <property type="entry name" value="TRIMETHYLAMINE-N-OXIDE REDUCTASE"/>
    <property type="match status" value="1"/>
</dbReference>
<dbReference type="RefSeq" id="WP_007537338.1">
    <property type="nucleotide sequence ID" value="NZ_HF536773.1"/>
</dbReference>
<dbReference type="PANTHER" id="PTHR43742:SF10">
    <property type="entry name" value="TRIMETHYLAMINE-N-OXIDE REDUCTASE 2"/>
    <property type="match status" value="1"/>
</dbReference>
<feature type="domain" description="Molybdopterin dinucleotide-binding" evidence="4">
    <location>
        <begin position="1"/>
        <end position="81"/>
    </location>
</feature>
<dbReference type="GO" id="GO:0030288">
    <property type="term" value="C:outer membrane-bounded periplasmic space"/>
    <property type="evidence" value="ECO:0007669"/>
    <property type="project" value="TreeGrafter"/>
</dbReference>
<reference evidence="5 6" key="1">
    <citation type="journal article" date="2013" name="Genome Announc.">
        <title>Draft Genome Sequence of Rhizobium mesoamericanum STM3625, a Nitrogen-Fixing Symbiont of Mimosa pudica Isolated in French Guiana (South America).</title>
        <authorList>
            <person name="Moulin L."/>
            <person name="Mornico D."/>
            <person name="Melkonian R."/>
            <person name="Klonowska A."/>
        </authorList>
    </citation>
    <scope>NUCLEOTIDE SEQUENCE [LARGE SCALE GENOMIC DNA]</scope>
    <source>
        <strain evidence="5 6">STM3625</strain>
    </source>
</reference>